<evidence type="ECO:0000256" key="7">
    <source>
        <dbReference type="ARBA" id="ARBA00022618"/>
    </source>
</evidence>
<dbReference type="GO" id="GO:0051301">
    <property type="term" value="P:cell division"/>
    <property type="evidence" value="ECO:0007669"/>
    <property type="project" value="UniProtKB-KW"/>
</dbReference>
<dbReference type="Pfam" id="PF03226">
    <property type="entry name" value="Yippee-Mis18"/>
    <property type="match status" value="1"/>
</dbReference>
<keyword evidence="6" id="KW-0597">Phosphoprotein</keyword>
<proteinExistence type="inferred from homology"/>
<reference evidence="18" key="1">
    <citation type="thesis" date="2020" institute="ProQuest LLC" country="789 East Eisenhower Parkway, Ann Arbor, MI, USA">
        <title>Comparative Genomics and Chromosome Evolution.</title>
        <authorList>
            <person name="Mudd A.B."/>
        </authorList>
    </citation>
    <scope>NUCLEOTIDE SEQUENCE</scope>
    <source>
        <strain evidence="18">HN-11 Male</strain>
        <tissue evidence="18">Kidney and liver</tissue>
    </source>
</reference>
<evidence type="ECO:0000256" key="14">
    <source>
        <dbReference type="ARBA" id="ARBA00023328"/>
    </source>
</evidence>
<keyword evidence="19" id="KW-1185">Reference proteome</keyword>
<comment type="subcellular location">
    <subcellularLocation>
        <location evidence="3">Chromosome</location>
        <location evidence="3">Centromere</location>
    </subcellularLocation>
    <subcellularLocation>
        <location evidence="2">Nucleus</location>
    </subcellularLocation>
</comment>
<keyword evidence="11" id="KW-0832">Ubl conjugation</keyword>
<evidence type="ECO:0000256" key="4">
    <source>
        <dbReference type="ARBA" id="ARBA00022454"/>
    </source>
</evidence>
<dbReference type="Proteomes" id="UP000770717">
    <property type="component" value="Unassembled WGS sequence"/>
</dbReference>
<evidence type="ECO:0000256" key="13">
    <source>
        <dbReference type="ARBA" id="ARBA00023306"/>
    </source>
</evidence>
<dbReference type="GO" id="GO:0034080">
    <property type="term" value="P:CENP-A containing chromatin assembly"/>
    <property type="evidence" value="ECO:0007669"/>
    <property type="project" value="TreeGrafter"/>
</dbReference>
<keyword evidence="13" id="KW-0131">Cell cycle</keyword>
<evidence type="ECO:0000313" key="18">
    <source>
        <dbReference type="EMBL" id="KAG9465252.1"/>
    </source>
</evidence>
<comment type="function">
    <text evidence="1">Required for recruitment of CENPA to centromeres and normal chromosome segregation during mitosis.</text>
</comment>
<accession>A0A8J6E9K2</accession>
<evidence type="ECO:0000256" key="9">
    <source>
        <dbReference type="ARBA" id="ARBA00022776"/>
    </source>
</evidence>
<name>A0A8J6E9K2_ELECQ</name>
<dbReference type="Gene3D" id="2.170.150.30">
    <property type="entry name" value="RIG-I-like receptor, C-terminal regulatory domain"/>
    <property type="match status" value="1"/>
</dbReference>
<evidence type="ECO:0000256" key="6">
    <source>
        <dbReference type="ARBA" id="ARBA00022553"/>
    </source>
</evidence>
<keyword evidence="9" id="KW-0498">Mitosis</keyword>
<evidence type="ECO:0000256" key="11">
    <source>
        <dbReference type="ARBA" id="ARBA00022843"/>
    </source>
</evidence>
<keyword evidence="10" id="KW-0862">Zinc</keyword>
<dbReference type="GO" id="GO:0005634">
    <property type="term" value="C:nucleus"/>
    <property type="evidence" value="ECO:0007669"/>
    <property type="project" value="UniProtKB-SubCell"/>
</dbReference>
<dbReference type="GO" id="GO:0000775">
    <property type="term" value="C:chromosome, centromeric region"/>
    <property type="evidence" value="ECO:0007669"/>
    <property type="project" value="UniProtKB-SubCell"/>
</dbReference>
<evidence type="ECO:0000256" key="10">
    <source>
        <dbReference type="ARBA" id="ARBA00022833"/>
    </source>
</evidence>
<keyword evidence="4" id="KW-0158">Chromosome</keyword>
<keyword evidence="8" id="KW-0479">Metal-binding</keyword>
<dbReference type="PANTHER" id="PTHR16431:SF2">
    <property type="entry name" value="PROTEIN MIS18-ALPHA"/>
    <property type="match status" value="1"/>
</dbReference>
<dbReference type="GO" id="GO:0046872">
    <property type="term" value="F:metal ion binding"/>
    <property type="evidence" value="ECO:0007669"/>
    <property type="project" value="UniProtKB-KW"/>
</dbReference>
<dbReference type="PANTHER" id="PTHR16431">
    <property type="entry name" value="NEUROGENIC PROTEIN MASTERMIND"/>
    <property type="match status" value="1"/>
</dbReference>
<organism evidence="18 19">
    <name type="scientific">Eleutherodactylus coqui</name>
    <name type="common">Puerto Rican coqui</name>
    <dbReference type="NCBI Taxonomy" id="57060"/>
    <lineage>
        <taxon>Eukaryota</taxon>
        <taxon>Metazoa</taxon>
        <taxon>Chordata</taxon>
        <taxon>Craniata</taxon>
        <taxon>Vertebrata</taxon>
        <taxon>Euteleostomi</taxon>
        <taxon>Amphibia</taxon>
        <taxon>Batrachia</taxon>
        <taxon>Anura</taxon>
        <taxon>Neobatrachia</taxon>
        <taxon>Hyloidea</taxon>
        <taxon>Eleutherodactylidae</taxon>
        <taxon>Eleutherodactylinae</taxon>
        <taxon>Eleutherodactylus</taxon>
        <taxon>Eleutherodactylus</taxon>
    </lineage>
</organism>
<evidence type="ECO:0000256" key="15">
    <source>
        <dbReference type="ARBA" id="ARBA00046705"/>
    </source>
</evidence>
<keyword evidence="7" id="KW-0132">Cell division</keyword>
<evidence type="ECO:0000256" key="2">
    <source>
        <dbReference type="ARBA" id="ARBA00004123"/>
    </source>
</evidence>
<dbReference type="InterPro" id="IPR034752">
    <property type="entry name" value="Mis18"/>
</dbReference>
<dbReference type="GO" id="GO:0007059">
    <property type="term" value="P:chromosome segregation"/>
    <property type="evidence" value="ECO:0007669"/>
    <property type="project" value="TreeGrafter"/>
</dbReference>
<evidence type="ECO:0000256" key="1">
    <source>
        <dbReference type="ARBA" id="ARBA00003694"/>
    </source>
</evidence>
<evidence type="ECO:0000256" key="12">
    <source>
        <dbReference type="ARBA" id="ARBA00023242"/>
    </source>
</evidence>
<keyword evidence="5" id="KW-1017">Isopeptide bond</keyword>
<dbReference type="AlphaFoldDB" id="A0A8J6E9K2"/>
<dbReference type="InterPro" id="IPR038557">
    <property type="entry name" value="RLR_C_sf"/>
</dbReference>
<evidence type="ECO:0000256" key="8">
    <source>
        <dbReference type="ARBA" id="ARBA00022723"/>
    </source>
</evidence>
<keyword evidence="12" id="KW-0539">Nucleus</keyword>
<sequence length="155" mass="17170">MTVFLCSSCRMPVADSGDLVGTTDDDKVILLKAVTENVEIDEDKAVSSYQQDAFSTVQVLYCKGCSSTLGVLYTATPLTLDHKRDLFNINAVAVTCYCSSNARKQTSRMDQIVVNLPTIPFMEAQLKKRRMRFGSCERALTDIEKKLKADKPTSV</sequence>
<evidence type="ECO:0000256" key="3">
    <source>
        <dbReference type="ARBA" id="ARBA00004584"/>
    </source>
</evidence>
<dbReference type="InterPro" id="IPR004910">
    <property type="entry name" value="Yippee/Mis18/Cereblon"/>
</dbReference>
<dbReference type="OrthoDB" id="74210at2759"/>
<comment type="subunit">
    <text evidence="15">Homodimer, and heterodimer with OIP5/MIS18B. Identified in a complex containing MIS18A, OIP5/MIS18B, MIS18BP1, RBBP7 and RBBP4.</text>
</comment>
<dbReference type="PROSITE" id="PS51793">
    <property type="entry name" value="MIS18"/>
    <property type="match status" value="1"/>
</dbReference>
<comment type="caution">
    <text evidence="18">The sequence shown here is derived from an EMBL/GenBank/DDBJ whole genome shotgun (WGS) entry which is preliminary data.</text>
</comment>
<protein>
    <recommendedName>
        <fullName evidence="16">Protein yippee-like</fullName>
    </recommendedName>
</protein>
<gene>
    <name evidence="18" type="ORF">GDO78_018604</name>
</gene>
<dbReference type="GO" id="GO:0000785">
    <property type="term" value="C:chromatin"/>
    <property type="evidence" value="ECO:0007669"/>
    <property type="project" value="TreeGrafter"/>
</dbReference>
<keyword evidence="14" id="KW-0137">Centromere</keyword>
<evidence type="ECO:0000259" key="17">
    <source>
        <dbReference type="PROSITE" id="PS51793"/>
    </source>
</evidence>
<evidence type="ECO:0000256" key="5">
    <source>
        <dbReference type="ARBA" id="ARBA00022499"/>
    </source>
</evidence>
<evidence type="ECO:0000256" key="16">
    <source>
        <dbReference type="RuleBase" id="RU110713"/>
    </source>
</evidence>
<feature type="domain" description="Mis18" evidence="17">
    <location>
        <begin position="1"/>
        <end position="99"/>
    </location>
</feature>
<evidence type="ECO:0000313" key="19">
    <source>
        <dbReference type="Proteomes" id="UP000770717"/>
    </source>
</evidence>
<comment type="similarity">
    <text evidence="16">Belongs to the yippee family.</text>
</comment>
<dbReference type="EMBL" id="WNTK01003252">
    <property type="protein sequence ID" value="KAG9465252.1"/>
    <property type="molecule type" value="Genomic_DNA"/>
</dbReference>